<evidence type="ECO:0000313" key="3">
    <source>
        <dbReference type="Proteomes" id="UP000217276"/>
    </source>
</evidence>
<dbReference type="Proteomes" id="UP000217276">
    <property type="component" value="Chromosome"/>
</dbReference>
<evidence type="ECO:0000256" key="1">
    <source>
        <dbReference type="SAM" id="Phobius"/>
    </source>
</evidence>
<sequence>MSNEYNKSIFSEPINDLEKNAQSLPNYNSYDNEEPPKGGGILSKIIIAILALATGGLGYYTYLLNKDRLATENELNIQKKQVMSDLDMLKKSYDKAVATNKNISEDLLKAREKITKYIDSLQNMKVNISALARFKNQAFALAKERDYLLRKNDSLTRINKAIRKDLDSVSVKLTSTSAKVDSLSQQANKLKKVVEVGAALQIGKLTAEAVKGSKNKITDRGRAAEKIRVCFTVGANKIAKIGGKNFYIKVSSPSGITLGANDSASEGDNTVNYSTSTHFIYDSKSVDVCDFIAKTSKEFEKGTYKITVYDDKLNEVGSTDLVLK</sequence>
<proteinExistence type="predicted"/>
<keyword evidence="1" id="KW-0812">Transmembrane</keyword>
<dbReference type="EMBL" id="CP022384">
    <property type="protein sequence ID" value="ATA82826.1"/>
    <property type="molecule type" value="Genomic_DNA"/>
</dbReference>
<feature type="transmembrane region" description="Helical" evidence="1">
    <location>
        <begin position="41"/>
        <end position="62"/>
    </location>
</feature>
<dbReference type="RefSeq" id="WP_095914792.1">
    <property type="nucleotide sequence ID" value="NZ_CP022384.1"/>
</dbReference>
<keyword evidence="1" id="KW-0472">Membrane</keyword>
<reference evidence="3" key="1">
    <citation type="submission" date="2017-06" db="EMBL/GenBank/DDBJ databases">
        <title>Capnocytophaga spp. assemblies.</title>
        <authorList>
            <person name="Gulvik C.A."/>
        </authorList>
    </citation>
    <scope>NUCLEOTIDE SEQUENCE [LARGE SCALE GENOMIC DNA]</scope>
    <source>
        <strain evidence="3">H6253</strain>
    </source>
</reference>
<organism evidence="2 3">
    <name type="scientific">Capnocytophaga leadbetteri</name>
    <dbReference type="NCBI Taxonomy" id="327575"/>
    <lineage>
        <taxon>Bacteria</taxon>
        <taxon>Pseudomonadati</taxon>
        <taxon>Bacteroidota</taxon>
        <taxon>Flavobacteriia</taxon>
        <taxon>Flavobacteriales</taxon>
        <taxon>Flavobacteriaceae</taxon>
        <taxon>Capnocytophaga</taxon>
    </lineage>
</organism>
<keyword evidence="3" id="KW-1185">Reference proteome</keyword>
<accession>A0A250FFR1</accession>
<protein>
    <recommendedName>
        <fullName evidence="4">Chromosome partitioning protein ParA</fullName>
    </recommendedName>
</protein>
<evidence type="ECO:0008006" key="4">
    <source>
        <dbReference type="Google" id="ProtNLM"/>
    </source>
</evidence>
<gene>
    <name evidence="2" type="ORF">CGC53_10965</name>
</gene>
<evidence type="ECO:0000313" key="2">
    <source>
        <dbReference type="EMBL" id="ATA82826.1"/>
    </source>
</evidence>
<dbReference type="AlphaFoldDB" id="A0A250FFR1"/>
<dbReference type="KEGG" id="clk:CGC53_10965"/>
<name>A0A250FFR1_9FLAO</name>
<keyword evidence="1" id="KW-1133">Transmembrane helix</keyword>